<dbReference type="InterPro" id="IPR036397">
    <property type="entry name" value="RNaseH_sf"/>
</dbReference>
<dbReference type="Gene3D" id="3.30.420.10">
    <property type="entry name" value="Ribonuclease H-like superfamily/Ribonuclease H"/>
    <property type="match status" value="1"/>
</dbReference>
<accession>A0A9P0DCV4</accession>
<dbReference type="Proteomes" id="UP001153636">
    <property type="component" value="Chromosome 8"/>
</dbReference>
<reference evidence="1" key="1">
    <citation type="submission" date="2022-01" db="EMBL/GenBank/DDBJ databases">
        <authorList>
            <person name="King R."/>
        </authorList>
    </citation>
    <scope>NUCLEOTIDE SEQUENCE</scope>
</reference>
<organism evidence="1 2">
    <name type="scientific">Psylliodes chrysocephalus</name>
    <dbReference type="NCBI Taxonomy" id="3402493"/>
    <lineage>
        <taxon>Eukaryota</taxon>
        <taxon>Metazoa</taxon>
        <taxon>Ecdysozoa</taxon>
        <taxon>Arthropoda</taxon>
        <taxon>Hexapoda</taxon>
        <taxon>Insecta</taxon>
        <taxon>Pterygota</taxon>
        <taxon>Neoptera</taxon>
        <taxon>Endopterygota</taxon>
        <taxon>Coleoptera</taxon>
        <taxon>Polyphaga</taxon>
        <taxon>Cucujiformia</taxon>
        <taxon>Chrysomeloidea</taxon>
        <taxon>Chrysomelidae</taxon>
        <taxon>Galerucinae</taxon>
        <taxon>Alticini</taxon>
        <taxon>Psylliodes</taxon>
    </lineage>
</organism>
<gene>
    <name evidence="1" type="ORF">PSYICH_LOCUS14252</name>
</gene>
<sequence>MIHNVRQQLHIPPQSPDVRPIEQLWEELKRRVRKRSSKGELKNRVFLEWENIPAELTRKLVSSMTRRLQAIIKAICLLSVKLLLETVRCTETFLALFLYRCLYY</sequence>
<evidence type="ECO:0000313" key="1">
    <source>
        <dbReference type="EMBL" id="CAH1114057.1"/>
    </source>
</evidence>
<name>A0A9P0DCV4_9CUCU</name>
<evidence type="ECO:0000313" key="2">
    <source>
        <dbReference type="Proteomes" id="UP001153636"/>
    </source>
</evidence>
<evidence type="ECO:0008006" key="3">
    <source>
        <dbReference type="Google" id="ProtNLM"/>
    </source>
</evidence>
<protein>
    <recommendedName>
        <fullName evidence="3">Tc1-like transposase DDE domain-containing protein</fullName>
    </recommendedName>
</protein>
<dbReference type="EMBL" id="OV651820">
    <property type="protein sequence ID" value="CAH1114057.1"/>
    <property type="molecule type" value="Genomic_DNA"/>
</dbReference>
<proteinExistence type="predicted"/>
<dbReference type="OrthoDB" id="10002463at2759"/>
<keyword evidence="2" id="KW-1185">Reference proteome</keyword>
<dbReference type="AlphaFoldDB" id="A0A9P0DCV4"/>
<dbReference type="GO" id="GO:0003676">
    <property type="term" value="F:nucleic acid binding"/>
    <property type="evidence" value="ECO:0007669"/>
    <property type="project" value="InterPro"/>
</dbReference>